<feature type="region of interest" description="Disordered" evidence="1">
    <location>
        <begin position="53"/>
        <end position="81"/>
    </location>
</feature>
<name>A0AAD7J110_9AGAR</name>
<feature type="compositionally biased region" description="Polar residues" evidence="1">
    <location>
        <begin position="57"/>
        <end position="66"/>
    </location>
</feature>
<dbReference type="EMBL" id="JARJLG010000070">
    <property type="protein sequence ID" value="KAJ7753678.1"/>
    <property type="molecule type" value="Genomic_DNA"/>
</dbReference>
<evidence type="ECO:0000313" key="2">
    <source>
        <dbReference type="EMBL" id="KAJ7753678.1"/>
    </source>
</evidence>
<proteinExistence type="predicted"/>
<sequence>MSNNRPIVGRFGAGGTRFRGRLTLVLALPLAAEAGGARHDVIGHPRVLDVGGLSAADPSSSPSTRTRFGPDPVLAVSASPSDRPRARSALFTSLAAAYPRAPPAGAHAFASQAPAPHARSPVNTSTPCTVPSARSMNAAGVERSSGPAVPARLCVCGTPTEPPVAAFLDFFAGDHNAAGGTRCLLVALPWLYTPYDLFVLHLAGGSSTERSGIRRGPRRWAWWACRLTSISCLCCWASRWKMNVPSARVKAEDIVQGYTRLRPWLTFI</sequence>
<evidence type="ECO:0000313" key="3">
    <source>
        <dbReference type="Proteomes" id="UP001215280"/>
    </source>
</evidence>
<feature type="compositionally biased region" description="Polar residues" evidence="1">
    <location>
        <begin position="121"/>
        <end position="131"/>
    </location>
</feature>
<evidence type="ECO:0000256" key="1">
    <source>
        <dbReference type="SAM" id="MobiDB-lite"/>
    </source>
</evidence>
<feature type="region of interest" description="Disordered" evidence="1">
    <location>
        <begin position="106"/>
        <end position="131"/>
    </location>
</feature>
<accession>A0AAD7J110</accession>
<reference evidence="2" key="1">
    <citation type="submission" date="2023-03" db="EMBL/GenBank/DDBJ databases">
        <title>Massive genome expansion in bonnet fungi (Mycena s.s.) driven by repeated elements and novel gene families across ecological guilds.</title>
        <authorList>
            <consortium name="Lawrence Berkeley National Laboratory"/>
            <person name="Harder C.B."/>
            <person name="Miyauchi S."/>
            <person name="Viragh M."/>
            <person name="Kuo A."/>
            <person name="Thoen E."/>
            <person name="Andreopoulos B."/>
            <person name="Lu D."/>
            <person name="Skrede I."/>
            <person name="Drula E."/>
            <person name="Henrissat B."/>
            <person name="Morin E."/>
            <person name="Kohler A."/>
            <person name="Barry K."/>
            <person name="LaButti K."/>
            <person name="Morin E."/>
            <person name="Salamov A."/>
            <person name="Lipzen A."/>
            <person name="Mereny Z."/>
            <person name="Hegedus B."/>
            <person name="Baldrian P."/>
            <person name="Stursova M."/>
            <person name="Weitz H."/>
            <person name="Taylor A."/>
            <person name="Grigoriev I.V."/>
            <person name="Nagy L.G."/>
            <person name="Martin F."/>
            <person name="Kauserud H."/>
        </authorList>
    </citation>
    <scope>NUCLEOTIDE SEQUENCE</scope>
    <source>
        <strain evidence="2">CBHHK188m</strain>
    </source>
</reference>
<organism evidence="2 3">
    <name type="scientific">Mycena maculata</name>
    <dbReference type="NCBI Taxonomy" id="230809"/>
    <lineage>
        <taxon>Eukaryota</taxon>
        <taxon>Fungi</taxon>
        <taxon>Dikarya</taxon>
        <taxon>Basidiomycota</taxon>
        <taxon>Agaricomycotina</taxon>
        <taxon>Agaricomycetes</taxon>
        <taxon>Agaricomycetidae</taxon>
        <taxon>Agaricales</taxon>
        <taxon>Marasmiineae</taxon>
        <taxon>Mycenaceae</taxon>
        <taxon>Mycena</taxon>
    </lineage>
</organism>
<dbReference type="AlphaFoldDB" id="A0AAD7J110"/>
<gene>
    <name evidence="2" type="ORF">DFH07DRAFT_960147</name>
</gene>
<dbReference type="Proteomes" id="UP001215280">
    <property type="component" value="Unassembled WGS sequence"/>
</dbReference>
<comment type="caution">
    <text evidence="2">The sequence shown here is derived from an EMBL/GenBank/DDBJ whole genome shotgun (WGS) entry which is preliminary data.</text>
</comment>
<protein>
    <submittedName>
        <fullName evidence="2">Uncharacterized protein</fullName>
    </submittedName>
</protein>
<keyword evidence="3" id="KW-1185">Reference proteome</keyword>